<evidence type="ECO:0000313" key="2">
    <source>
        <dbReference type="EMBL" id="GFM36311.1"/>
    </source>
</evidence>
<dbReference type="Pfam" id="PF02635">
    <property type="entry name" value="DsrE"/>
    <property type="match status" value="1"/>
</dbReference>
<protein>
    <recommendedName>
        <fullName evidence="4">DsrE family protein</fullName>
    </recommendedName>
</protein>
<reference evidence="2 3" key="1">
    <citation type="submission" date="2020-05" db="EMBL/GenBank/DDBJ databases">
        <title>Draft genome sequence of Desulfovibrio psychrotolerans JS1T.</title>
        <authorList>
            <person name="Ueno A."/>
            <person name="Tamazawa S."/>
            <person name="Tamamura S."/>
            <person name="Murakami T."/>
            <person name="Kiyama T."/>
            <person name="Inomata H."/>
            <person name="Amano Y."/>
            <person name="Miyakawa K."/>
            <person name="Tamaki H."/>
            <person name="Naganuma T."/>
            <person name="Kaneko K."/>
        </authorList>
    </citation>
    <scope>NUCLEOTIDE SEQUENCE [LARGE SCALE GENOMIC DNA]</scope>
    <source>
        <strain evidence="2 3">JS1</strain>
    </source>
</reference>
<feature type="chain" id="PRO_5029461960" description="DsrE family protein" evidence="1">
    <location>
        <begin position="20"/>
        <end position="144"/>
    </location>
</feature>
<dbReference type="InterPro" id="IPR027396">
    <property type="entry name" value="DsrEFH-like"/>
</dbReference>
<evidence type="ECO:0000256" key="1">
    <source>
        <dbReference type="SAM" id="SignalP"/>
    </source>
</evidence>
<dbReference type="Gene3D" id="3.40.1260.10">
    <property type="entry name" value="DsrEFH-like"/>
    <property type="match status" value="1"/>
</dbReference>
<dbReference type="InterPro" id="IPR003787">
    <property type="entry name" value="Sulphur_relay_DsrE/F-like"/>
</dbReference>
<evidence type="ECO:0000313" key="3">
    <source>
        <dbReference type="Proteomes" id="UP000503820"/>
    </source>
</evidence>
<keyword evidence="1" id="KW-0732">Signal</keyword>
<feature type="signal peptide" evidence="1">
    <location>
        <begin position="1"/>
        <end position="19"/>
    </location>
</feature>
<dbReference type="Proteomes" id="UP000503820">
    <property type="component" value="Unassembled WGS sequence"/>
</dbReference>
<name>A0A7J0BT05_9BACT</name>
<keyword evidence="3" id="KW-1185">Reference proteome</keyword>
<proteinExistence type="predicted"/>
<dbReference type="EMBL" id="BLVP01000005">
    <property type="protein sequence ID" value="GFM36311.1"/>
    <property type="molecule type" value="Genomic_DNA"/>
</dbReference>
<sequence>MRNILVATFVALALLFCNAAPGMAESQRHVFANITTNDTNRAAMAIQFTRAIMKNKGMQATLFFNTYGVELVHAGKPSPRYADGQTIADMLRQFMDEGGTVLACPMCMKHVGSMTTADLLPGVSAREGGGVEAVTRPDTLVLSY</sequence>
<dbReference type="SUPFAM" id="SSF75169">
    <property type="entry name" value="DsrEFH-like"/>
    <property type="match status" value="1"/>
</dbReference>
<accession>A0A7J0BT05</accession>
<dbReference type="AlphaFoldDB" id="A0A7J0BT05"/>
<gene>
    <name evidence="2" type="ORF">DSM19430T_09950</name>
</gene>
<organism evidence="2 3">
    <name type="scientific">Desulfovibrio psychrotolerans</name>
    <dbReference type="NCBI Taxonomy" id="415242"/>
    <lineage>
        <taxon>Bacteria</taxon>
        <taxon>Pseudomonadati</taxon>
        <taxon>Thermodesulfobacteriota</taxon>
        <taxon>Desulfovibrionia</taxon>
        <taxon>Desulfovibrionales</taxon>
        <taxon>Desulfovibrionaceae</taxon>
        <taxon>Desulfovibrio</taxon>
    </lineage>
</organism>
<evidence type="ECO:0008006" key="4">
    <source>
        <dbReference type="Google" id="ProtNLM"/>
    </source>
</evidence>
<comment type="caution">
    <text evidence="2">The sequence shown here is derived from an EMBL/GenBank/DDBJ whole genome shotgun (WGS) entry which is preliminary data.</text>
</comment>
<dbReference type="RefSeq" id="WP_174408995.1">
    <property type="nucleotide sequence ID" value="NZ_BLVP01000005.1"/>
</dbReference>